<reference evidence="2 3" key="1">
    <citation type="submission" date="2020-12" db="EMBL/GenBank/DDBJ databases">
        <title>De novo assembly of Tibetan sheep genome.</title>
        <authorList>
            <person name="Li X."/>
        </authorList>
    </citation>
    <scope>NUCLEOTIDE SEQUENCE [LARGE SCALE GENOMIC DNA]</scope>
    <source>
        <tissue evidence="2">Heart</tissue>
    </source>
</reference>
<evidence type="ECO:0000313" key="2">
    <source>
        <dbReference type="EMBL" id="KAG5195417.1"/>
    </source>
</evidence>
<evidence type="ECO:0000313" key="3">
    <source>
        <dbReference type="Proteomes" id="UP000664991"/>
    </source>
</evidence>
<dbReference type="GO" id="GO:0006355">
    <property type="term" value="P:regulation of DNA-templated transcription"/>
    <property type="evidence" value="ECO:0007669"/>
    <property type="project" value="InterPro"/>
</dbReference>
<gene>
    <name evidence="2" type="ORF">JEQ12_012706</name>
</gene>
<feature type="region of interest" description="Disordered" evidence="1">
    <location>
        <begin position="1"/>
        <end position="35"/>
    </location>
</feature>
<dbReference type="InterPro" id="IPR036051">
    <property type="entry name" value="KRAB_dom_sf"/>
</dbReference>
<dbReference type="AlphaFoldDB" id="A0A836CQQ0"/>
<organism evidence="2 3">
    <name type="scientific">Ovis aries</name>
    <name type="common">Sheep</name>
    <dbReference type="NCBI Taxonomy" id="9940"/>
    <lineage>
        <taxon>Eukaryota</taxon>
        <taxon>Metazoa</taxon>
        <taxon>Chordata</taxon>
        <taxon>Craniata</taxon>
        <taxon>Vertebrata</taxon>
        <taxon>Euteleostomi</taxon>
        <taxon>Mammalia</taxon>
        <taxon>Eutheria</taxon>
        <taxon>Laurasiatheria</taxon>
        <taxon>Artiodactyla</taxon>
        <taxon>Ruminantia</taxon>
        <taxon>Pecora</taxon>
        <taxon>Bovidae</taxon>
        <taxon>Caprinae</taxon>
        <taxon>Ovis</taxon>
    </lineage>
</organism>
<dbReference type="Proteomes" id="UP000664991">
    <property type="component" value="Unassembled WGS sequence"/>
</dbReference>
<feature type="compositionally biased region" description="Basic and acidic residues" evidence="1">
    <location>
        <begin position="26"/>
        <end position="35"/>
    </location>
</feature>
<sequence length="160" mass="17605">MPSPSPPQPSSAGSGQPGGTAEQEEEGRAVLDPEQRVRNTTCLPLGALGLPHLGASCSFSMKLPQGMKKWETRVHDRDSEEELLPQVVTSELTTVKDEEMDFTCVEEEQMNSARRYMGMDMKVENCGNLVFWVSESKVYLLLVVRGLLIAVASLAVEHEL</sequence>
<accession>A0A836CQQ0</accession>
<proteinExistence type="predicted"/>
<comment type="caution">
    <text evidence="2">The sequence shown here is derived from an EMBL/GenBank/DDBJ whole genome shotgun (WGS) entry which is preliminary data.</text>
</comment>
<protein>
    <submittedName>
        <fullName evidence="2">Uncharacterized protein</fullName>
    </submittedName>
</protein>
<evidence type="ECO:0000256" key="1">
    <source>
        <dbReference type="SAM" id="MobiDB-lite"/>
    </source>
</evidence>
<dbReference type="EMBL" id="JAEMGP010000024">
    <property type="protein sequence ID" value="KAG5195417.1"/>
    <property type="molecule type" value="Genomic_DNA"/>
</dbReference>
<name>A0A836CQQ0_SHEEP</name>
<dbReference type="SUPFAM" id="SSF109640">
    <property type="entry name" value="KRAB domain (Kruppel-associated box)"/>
    <property type="match status" value="1"/>
</dbReference>